<name>A0A1D8IKK9_9GAMM</name>
<dbReference type="GO" id="GO:0016812">
    <property type="term" value="F:hydrolase activity, acting on carbon-nitrogen (but not peptide) bonds, in cyclic amides"/>
    <property type="evidence" value="ECO:0007669"/>
    <property type="project" value="InterPro"/>
</dbReference>
<evidence type="ECO:0000313" key="1">
    <source>
        <dbReference type="EMBL" id="AOU96996.1"/>
    </source>
</evidence>
<dbReference type="Proteomes" id="UP000095401">
    <property type="component" value="Chromosome"/>
</dbReference>
<keyword evidence="2" id="KW-1185">Reference proteome</keyword>
<evidence type="ECO:0000313" key="2">
    <source>
        <dbReference type="Proteomes" id="UP000095401"/>
    </source>
</evidence>
<gene>
    <name evidence="1" type="ORF">BI364_02315</name>
</gene>
<dbReference type="InterPro" id="IPR014086">
    <property type="entry name" value="AtzD/Barbiturase"/>
</dbReference>
<accession>A0A1D8IKK9</accession>
<dbReference type="EMBL" id="CP017415">
    <property type="protein sequence ID" value="AOU96996.1"/>
    <property type="molecule type" value="Genomic_DNA"/>
</dbReference>
<sequence>MITPRTDKRLAIATGHTRAFGPREIGYRPMIEETARVVRERMRELATDDPVDVHVVQIEGIIPVPQRDTGRNRRDRGRVRACESSRSKRSCLHCCDLEGVFCEAAIVLSCVKTCILNIEWHT</sequence>
<dbReference type="Pfam" id="PF09663">
    <property type="entry name" value="Amido_AtzD_TrzD"/>
    <property type="match status" value="1"/>
</dbReference>
<dbReference type="AlphaFoldDB" id="A0A1D8IKK9"/>
<reference evidence="2" key="1">
    <citation type="submission" date="2016-09" db="EMBL/GenBank/DDBJ databases">
        <title>Acidihalobacter prosperus F5.</title>
        <authorList>
            <person name="Khaleque H.N."/>
            <person name="Ramsay J.P."/>
            <person name="Kaksonen A.H."/>
            <person name="Boxall N.J."/>
            <person name="Watkin E.L.J."/>
        </authorList>
    </citation>
    <scope>NUCLEOTIDE SEQUENCE [LARGE SCALE GENOMIC DNA]</scope>
    <source>
        <strain evidence="2">F5</strain>
    </source>
</reference>
<organism evidence="1 2">
    <name type="scientific">Acidihalobacter yilgarnensis</name>
    <dbReference type="NCBI Taxonomy" id="2819280"/>
    <lineage>
        <taxon>Bacteria</taxon>
        <taxon>Pseudomonadati</taxon>
        <taxon>Pseudomonadota</taxon>
        <taxon>Gammaproteobacteria</taxon>
        <taxon>Chromatiales</taxon>
        <taxon>Ectothiorhodospiraceae</taxon>
        <taxon>Acidihalobacter</taxon>
    </lineage>
</organism>
<dbReference type="RefSeq" id="WP_070077387.1">
    <property type="nucleotide sequence ID" value="NZ_CP017415.1"/>
</dbReference>
<dbReference type="KEGG" id="aprs:BI364_02315"/>
<dbReference type="Gene3D" id="3.30.1330.180">
    <property type="entry name" value="Cyanuric acid hydrolase/Barbiturase, RU B"/>
    <property type="match status" value="1"/>
</dbReference>
<dbReference type="InterPro" id="IPR043006">
    <property type="entry name" value="AtzD/Barbiturase_RUB"/>
</dbReference>
<protein>
    <submittedName>
        <fullName evidence="1">Uncharacterized protein</fullName>
    </submittedName>
</protein>
<proteinExistence type="predicted"/>